<evidence type="ECO:0000313" key="4">
    <source>
        <dbReference type="Proteomes" id="UP000289738"/>
    </source>
</evidence>
<comment type="caution">
    <text evidence="3">The sequence shown here is derived from an EMBL/GenBank/DDBJ whole genome shotgun (WGS) entry which is preliminary data.</text>
</comment>
<gene>
    <name evidence="3" type="ORF">Ahy_A01g001022</name>
</gene>
<evidence type="ECO:0000256" key="1">
    <source>
        <dbReference type="SAM" id="MobiDB-lite"/>
    </source>
</evidence>
<organism evidence="3 4">
    <name type="scientific">Arachis hypogaea</name>
    <name type="common">Peanut</name>
    <dbReference type="NCBI Taxonomy" id="3818"/>
    <lineage>
        <taxon>Eukaryota</taxon>
        <taxon>Viridiplantae</taxon>
        <taxon>Streptophyta</taxon>
        <taxon>Embryophyta</taxon>
        <taxon>Tracheophyta</taxon>
        <taxon>Spermatophyta</taxon>
        <taxon>Magnoliopsida</taxon>
        <taxon>eudicotyledons</taxon>
        <taxon>Gunneridae</taxon>
        <taxon>Pentapetalae</taxon>
        <taxon>rosids</taxon>
        <taxon>fabids</taxon>
        <taxon>Fabales</taxon>
        <taxon>Fabaceae</taxon>
        <taxon>Papilionoideae</taxon>
        <taxon>50 kb inversion clade</taxon>
        <taxon>dalbergioids sensu lato</taxon>
        <taxon>Dalbergieae</taxon>
        <taxon>Pterocarpus clade</taxon>
        <taxon>Arachis</taxon>
    </lineage>
</organism>
<keyword evidence="4" id="KW-1185">Reference proteome</keyword>
<dbReference type="Proteomes" id="UP000289738">
    <property type="component" value="Chromosome A01"/>
</dbReference>
<accession>A0A445ELV1</accession>
<feature type="domain" description="Small-subunit processome Utp12" evidence="2">
    <location>
        <begin position="46"/>
        <end position="138"/>
    </location>
</feature>
<dbReference type="PANTHER" id="PTHR45290:SF1">
    <property type="entry name" value="OS03G0300300 PROTEIN"/>
    <property type="match status" value="1"/>
</dbReference>
<name>A0A445ELV1_ARAHY</name>
<protein>
    <recommendedName>
        <fullName evidence="2">Small-subunit processome Utp12 domain-containing protein</fullName>
    </recommendedName>
</protein>
<feature type="compositionally biased region" description="Acidic residues" evidence="1">
    <location>
        <begin position="157"/>
        <end position="186"/>
    </location>
</feature>
<dbReference type="Pfam" id="PF04003">
    <property type="entry name" value="Utp12"/>
    <property type="match status" value="1"/>
</dbReference>
<evidence type="ECO:0000313" key="3">
    <source>
        <dbReference type="EMBL" id="RYR76435.1"/>
    </source>
</evidence>
<dbReference type="AlphaFoldDB" id="A0A445ELV1"/>
<reference evidence="3 4" key="1">
    <citation type="submission" date="2019-01" db="EMBL/GenBank/DDBJ databases">
        <title>Sequencing of cultivated peanut Arachis hypogaea provides insights into genome evolution and oil improvement.</title>
        <authorList>
            <person name="Chen X."/>
        </authorList>
    </citation>
    <scope>NUCLEOTIDE SEQUENCE [LARGE SCALE GENOMIC DNA]</scope>
    <source>
        <strain evidence="4">cv. Fuhuasheng</strain>
        <tissue evidence="3">Leaves</tissue>
    </source>
</reference>
<proteinExistence type="predicted"/>
<evidence type="ECO:0000259" key="2">
    <source>
        <dbReference type="Pfam" id="PF04003"/>
    </source>
</evidence>
<sequence>MIQDEINAVCMEDQLRSLGILKSEKECSSNLEKYYPLLKGINLEAATPTKKIRATVLSMEPSEAVKLLEPLLAAWQSRSSSGKYVLPWIYNILVNHGHNFTTEEFATCMLDSLYKITNSRGPTFQSLLQLSGRLQLMTSQIDKASQTVSHPVHDLQIDESGDEDEEDEYFHDEGDDDSEISSDDES</sequence>
<feature type="region of interest" description="Disordered" evidence="1">
    <location>
        <begin position="145"/>
        <end position="186"/>
    </location>
</feature>
<dbReference type="EMBL" id="SDMP01000001">
    <property type="protein sequence ID" value="RYR76435.1"/>
    <property type="molecule type" value="Genomic_DNA"/>
</dbReference>
<dbReference type="InterPro" id="IPR007148">
    <property type="entry name" value="SSU_processome_Utp12"/>
</dbReference>
<dbReference type="PANTHER" id="PTHR45290">
    <property type="entry name" value="OS03G0300300 PROTEIN"/>
    <property type="match status" value="1"/>
</dbReference>